<dbReference type="RefSeq" id="WP_047833830.1">
    <property type="nucleotide sequence ID" value="NZ_CAUSDN010000052.1"/>
</dbReference>
<protein>
    <submittedName>
        <fullName evidence="9">Auxin efflux carrier</fullName>
    </submittedName>
</protein>
<dbReference type="PANTHER" id="PTHR36838:SF1">
    <property type="entry name" value="SLR1864 PROTEIN"/>
    <property type="match status" value="1"/>
</dbReference>
<dbReference type="Gene3D" id="1.20.1530.20">
    <property type="match status" value="1"/>
</dbReference>
<comment type="similarity">
    <text evidence="2">Belongs to the auxin efflux carrier (TC 2.A.69) family.</text>
</comment>
<feature type="transmembrane region" description="Helical" evidence="8">
    <location>
        <begin position="125"/>
        <end position="143"/>
    </location>
</feature>
<evidence type="ECO:0000256" key="8">
    <source>
        <dbReference type="SAM" id="Phobius"/>
    </source>
</evidence>
<dbReference type="Proteomes" id="UP000306509">
    <property type="component" value="Unassembled WGS sequence"/>
</dbReference>
<dbReference type="Pfam" id="PF03547">
    <property type="entry name" value="Mem_trans"/>
    <property type="match status" value="2"/>
</dbReference>
<name>A0A4U8QAS8_9FIRM</name>
<dbReference type="GO" id="GO:0055085">
    <property type="term" value="P:transmembrane transport"/>
    <property type="evidence" value="ECO:0007669"/>
    <property type="project" value="InterPro"/>
</dbReference>
<gene>
    <name evidence="9" type="ORF">DSM106044_01384</name>
</gene>
<keyword evidence="10" id="KW-1185">Reference proteome</keyword>
<dbReference type="InterPro" id="IPR004776">
    <property type="entry name" value="Mem_transp_PIN-like"/>
</dbReference>
<keyword evidence="4" id="KW-1003">Cell membrane</keyword>
<keyword evidence="5 8" id="KW-0812">Transmembrane</keyword>
<feature type="transmembrane region" description="Helical" evidence="8">
    <location>
        <begin position="285"/>
        <end position="305"/>
    </location>
</feature>
<comment type="subcellular location">
    <subcellularLocation>
        <location evidence="1">Cell membrane</location>
        <topology evidence="1">Multi-pass membrane protein</topology>
    </subcellularLocation>
</comment>
<dbReference type="EMBL" id="QGQD01000030">
    <property type="protein sequence ID" value="TLD01749.1"/>
    <property type="molecule type" value="Genomic_DNA"/>
</dbReference>
<keyword evidence="3" id="KW-0813">Transport</keyword>
<dbReference type="GO" id="GO:0005886">
    <property type="term" value="C:plasma membrane"/>
    <property type="evidence" value="ECO:0007669"/>
    <property type="project" value="UniProtKB-SubCell"/>
</dbReference>
<keyword evidence="6 8" id="KW-1133">Transmembrane helix</keyword>
<dbReference type="AlphaFoldDB" id="A0A4U8QAS8"/>
<feature type="transmembrane region" description="Helical" evidence="8">
    <location>
        <begin position="6"/>
        <end position="23"/>
    </location>
</feature>
<evidence type="ECO:0000256" key="6">
    <source>
        <dbReference type="ARBA" id="ARBA00022989"/>
    </source>
</evidence>
<feature type="transmembrane region" description="Helical" evidence="8">
    <location>
        <begin position="163"/>
        <end position="180"/>
    </location>
</feature>
<feature type="transmembrane region" description="Helical" evidence="8">
    <location>
        <begin position="99"/>
        <end position="119"/>
    </location>
</feature>
<feature type="transmembrane region" description="Helical" evidence="8">
    <location>
        <begin position="66"/>
        <end position="87"/>
    </location>
</feature>
<dbReference type="STRING" id="180332.GCA_000797495_03237"/>
<reference evidence="9 10" key="1">
    <citation type="journal article" date="2019" name="Anaerobe">
        <title>Detection of Robinsoniella peoriensis in multiple bone samples of a trauma patient.</title>
        <authorList>
            <person name="Schrottner P."/>
            <person name="Hartwich K."/>
            <person name="Bunk B."/>
            <person name="Schober I."/>
            <person name="Helbig S."/>
            <person name="Rudolph W.W."/>
            <person name="Gunzer F."/>
        </authorList>
    </citation>
    <scope>NUCLEOTIDE SEQUENCE [LARGE SCALE GENOMIC DNA]</scope>
    <source>
        <strain evidence="9 10">DSM 106044</strain>
    </source>
</reference>
<evidence type="ECO:0000256" key="5">
    <source>
        <dbReference type="ARBA" id="ARBA00022692"/>
    </source>
</evidence>
<comment type="caution">
    <text evidence="9">The sequence shown here is derived from an EMBL/GenBank/DDBJ whole genome shotgun (WGS) entry which is preliminary data.</text>
</comment>
<accession>A0A4U8QAS8</accession>
<feature type="transmembrane region" description="Helical" evidence="8">
    <location>
        <begin position="253"/>
        <end position="273"/>
    </location>
</feature>
<evidence type="ECO:0000256" key="2">
    <source>
        <dbReference type="ARBA" id="ARBA00010145"/>
    </source>
</evidence>
<feature type="transmembrane region" description="Helical" evidence="8">
    <location>
        <begin position="192"/>
        <end position="213"/>
    </location>
</feature>
<feature type="transmembrane region" description="Helical" evidence="8">
    <location>
        <begin position="225"/>
        <end position="247"/>
    </location>
</feature>
<sequence>MDYTGIVTALVKLFILIALGYYLKKKDILDERTTSKLTTLILRFACPALIISSVSTGQIGDKGVVIKIFLAGACLYALLPVFSYFAVKLLRVQKEKEGIFRTLLIFSNTSFMAFPILDALYGKSAIFYCTVVHMFFNILIYTYGIRLITGERMKKGGFHIKKILNPGVVASFLALVIFLLDIPVPGVIGETLGTIGSITTPLSMMILGSLLAGYSMREIFSEKKLYGIVLIKLLVYPLLCLPIARFLFPDPVIAASIILSIGMPTASMVVMFSEQYQKDVKTASSGVILTTVCSLITIPVIYIFFLN</sequence>
<dbReference type="InterPro" id="IPR038770">
    <property type="entry name" value="Na+/solute_symporter_sf"/>
</dbReference>
<keyword evidence="7 8" id="KW-0472">Membrane</keyword>
<feature type="transmembrane region" description="Helical" evidence="8">
    <location>
        <begin position="35"/>
        <end position="54"/>
    </location>
</feature>
<evidence type="ECO:0000313" key="9">
    <source>
        <dbReference type="EMBL" id="TLD01749.1"/>
    </source>
</evidence>
<evidence type="ECO:0000256" key="4">
    <source>
        <dbReference type="ARBA" id="ARBA00022475"/>
    </source>
</evidence>
<evidence type="ECO:0000313" key="10">
    <source>
        <dbReference type="Proteomes" id="UP000306509"/>
    </source>
</evidence>
<evidence type="ECO:0000256" key="1">
    <source>
        <dbReference type="ARBA" id="ARBA00004651"/>
    </source>
</evidence>
<dbReference type="PANTHER" id="PTHR36838">
    <property type="entry name" value="AUXIN EFFLUX CARRIER FAMILY PROTEIN"/>
    <property type="match status" value="1"/>
</dbReference>
<evidence type="ECO:0000256" key="7">
    <source>
        <dbReference type="ARBA" id="ARBA00023136"/>
    </source>
</evidence>
<organism evidence="9 10">
    <name type="scientific">Robinsoniella peoriensis</name>
    <dbReference type="NCBI Taxonomy" id="180332"/>
    <lineage>
        <taxon>Bacteria</taxon>
        <taxon>Bacillati</taxon>
        <taxon>Bacillota</taxon>
        <taxon>Clostridia</taxon>
        <taxon>Lachnospirales</taxon>
        <taxon>Lachnospiraceae</taxon>
        <taxon>Robinsoniella</taxon>
    </lineage>
</organism>
<evidence type="ECO:0000256" key="3">
    <source>
        <dbReference type="ARBA" id="ARBA00022448"/>
    </source>
</evidence>
<proteinExistence type="inferred from homology"/>